<dbReference type="GO" id="GO:0005829">
    <property type="term" value="C:cytosol"/>
    <property type="evidence" value="ECO:0007669"/>
    <property type="project" value="TreeGrafter"/>
</dbReference>
<dbReference type="InterPro" id="IPR022761">
    <property type="entry name" value="Fumarate_lyase_N"/>
</dbReference>
<dbReference type="Gene3D" id="1.20.200.10">
    <property type="entry name" value="Fumarase/aspartase (Central domain)"/>
    <property type="match status" value="1"/>
</dbReference>
<evidence type="ECO:0000313" key="5">
    <source>
        <dbReference type="EMBL" id="KFD66703.1"/>
    </source>
</evidence>
<dbReference type="GO" id="GO:0044208">
    <property type="term" value="P:'de novo' AMP biosynthetic process"/>
    <property type="evidence" value="ECO:0007669"/>
    <property type="project" value="UniProtKB-UniPathway"/>
</dbReference>
<comment type="similarity">
    <text evidence="2">Belongs to the lyase 1 family. Adenylosuccinate lyase subfamily.</text>
</comment>
<dbReference type="GO" id="GO:0004018">
    <property type="term" value="F:N6-(1,2-dicarboxyethyl)AMP AMP-lyase (fumarate-forming) activity"/>
    <property type="evidence" value="ECO:0007669"/>
    <property type="project" value="InterPro"/>
</dbReference>
<organism evidence="5">
    <name type="scientific">Trichuris suis</name>
    <name type="common">pig whipworm</name>
    <dbReference type="NCBI Taxonomy" id="68888"/>
    <lineage>
        <taxon>Eukaryota</taxon>
        <taxon>Metazoa</taxon>
        <taxon>Ecdysozoa</taxon>
        <taxon>Nematoda</taxon>
        <taxon>Enoplea</taxon>
        <taxon>Dorylaimia</taxon>
        <taxon>Trichinellida</taxon>
        <taxon>Trichuridae</taxon>
        <taxon>Trichuris</taxon>
    </lineage>
</organism>
<dbReference type="EC" id="4.3.2.2" evidence="2"/>
<dbReference type="InterPro" id="IPR020557">
    <property type="entry name" value="Fumarate_lyase_CS"/>
</dbReference>
<dbReference type="PRINTS" id="PR00149">
    <property type="entry name" value="FUMRATELYASE"/>
</dbReference>
<dbReference type="Gene3D" id="1.10.40.30">
    <property type="entry name" value="Fumarase/aspartase (C-terminal domain)"/>
    <property type="match status" value="1"/>
</dbReference>
<evidence type="ECO:0000313" key="6">
    <source>
        <dbReference type="Proteomes" id="UP000030764"/>
    </source>
</evidence>
<dbReference type="Pfam" id="PF10397">
    <property type="entry name" value="ADSL_C"/>
    <property type="match status" value="1"/>
</dbReference>
<comment type="catalytic activity">
    <reaction evidence="2">
        <text>N(6)-(1,2-dicarboxyethyl)-AMP = fumarate + AMP</text>
        <dbReference type="Rhea" id="RHEA:16853"/>
        <dbReference type="ChEBI" id="CHEBI:29806"/>
        <dbReference type="ChEBI" id="CHEBI:57567"/>
        <dbReference type="ChEBI" id="CHEBI:456215"/>
        <dbReference type="EC" id="4.3.2.2"/>
    </reaction>
</comment>
<sequence>MNKSYRAQTALYLHSQRALLMSTNHELHNVYRSVLGGRYASKEMQELFSERQKVLYWRQLWIWLAEAQMVSELGLAIVNEEQINDMKEHADEIDWALVKTLEKQTRHDVMAHVHAFERVAAKAKGIIHLGATSAYVQDNADLLTMRRAIDNLLKRVKTCLHRLRMFAVEHKHLATVGRTHYQPASLTTVGKRAALWAQDLLLAFEHLSNARSSLLFRGVKGATGTQNSFLILFNNNAEKVEALDRKVSAKAGFGSEDMPEKLIITGQTYTRMQDCSVLCALGMIGAAVHKAAMDIRMLQCFGEISEPFENTQVGSSAMPYKRNPMRSERCCGLARFLINLIPNSFHTEAIQGFERTLDDSSNRRLLLPEAFLTTDALLITFQNVVEGLRVNHSSIAAHVEAELPFLSLESVLMHLTLHGVDRQVAHEKIRRLALMAHKEREQTGKSIDLSRLLAEDELFESIWPQLDNLLNADHHVGLCARQVDEFVRDKLEPIFKNSNSDLFASTELDV</sequence>
<proteinExistence type="inferred from homology"/>
<dbReference type="EMBL" id="KL367521">
    <property type="protein sequence ID" value="KFD66703.1"/>
    <property type="molecule type" value="Genomic_DNA"/>
</dbReference>
<dbReference type="SMART" id="SM00998">
    <property type="entry name" value="ADSL_C"/>
    <property type="match status" value="1"/>
</dbReference>
<gene>
    <name evidence="4" type="ORF">M513_06804</name>
    <name evidence="5" type="ORF">M514_06804</name>
</gene>
<dbReference type="PROSITE" id="PS00163">
    <property type="entry name" value="FUMARATE_LYASES"/>
    <property type="match status" value="1"/>
</dbReference>
<dbReference type="UniPathway" id="UPA00075">
    <property type="reaction ID" value="UER00336"/>
</dbReference>
<evidence type="ECO:0000256" key="2">
    <source>
        <dbReference type="RuleBase" id="RU361172"/>
    </source>
</evidence>
<dbReference type="AlphaFoldDB" id="A0A085NB57"/>
<protein>
    <recommendedName>
        <fullName evidence="2">Adenylosuccinate lyase</fullName>
        <shortName evidence="2">ASL</shortName>
        <ecNumber evidence="2">4.3.2.2</ecNumber>
    </recommendedName>
    <alternativeName>
        <fullName evidence="2">Adenylosuccinase</fullName>
    </alternativeName>
</protein>
<keyword evidence="1 2" id="KW-0456">Lyase</keyword>
<dbReference type="GO" id="GO:0070626">
    <property type="term" value="F:(S)-2-(5-amino-1-(5-phospho-D-ribosyl)imidazole-4-carboxamido) succinate lyase (fumarate-forming) activity"/>
    <property type="evidence" value="ECO:0007669"/>
    <property type="project" value="TreeGrafter"/>
</dbReference>
<evidence type="ECO:0000313" key="4">
    <source>
        <dbReference type="EMBL" id="KFD52241.1"/>
    </source>
</evidence>
<keyword evidence="2" id="KW-0658">Purine biosynthesis</keyword>
<dbReference type="SUPFAM" id="SSF48557">
    <property type="entry name" value="L-aspartase-like"/>
    <property type="match status" value="1"/>
</dbReference>
<comment type="pathway">
    <text evidence="2">Purine metabolism; IMP biosynthesis via de novo pathway; 5-amino-1-(5-phospho-D-ribosyl)imidazole-4-carboxamide from 5-amino-1-(5-phospho-D-ribosyl)imidazole-4-carboxylate: step 2/2.</text>
</comment>
<comment type="catalytic activity">
    <reaction evidence="2">
        <text>(2S)-2-[5-amino-1-(5-phospho-beta-D-ribosyl)imidazole-4-carboxamido]succinate = 5-amino-1-(5-phospho-beta-D-ribosyl)imidazole-4-carboxamide + fumarate</text>
        <dbReference type="Rhea" id="RHEA:23920"/>
        <dbReference type="ChEBI" id="CHEBI:29806"/>
        <dbReference type="ChEBI" id="CHEBI:58443"/>
        <dbReference type="ChEBI" id="CHEBI:58475"/>
        <dbReference type="EC" id="4.3.2.2"/>
    </reaction>
</comment>
<comment type="pathway">
    <text evidence="2">Purine metabolism; AMP biosynthesis via de novo pathway; AMP from IMP: step 2/2.</text>
</comment>
<keyword evidence="6" id="KW-1185">Reference proteome</keyword>
<dbReference type="InterPro" id="IPR004769">
    <property type="entry name" value="Pur_lyase"/>
</dbReference>
<dbReference type="PANTHER" id="PTHR43172:SF1">
    <property type="entry name" value="ADENYLOSUCCINATE LYASE"/>
    <property type="match status" value="1"/>
</dbReference>
<dbReference type="Proteomes" id="UP000030758">
    <property type="component" value="Unassembled WGS sequence"/>
</dbReference>
<feature type="domain" description="Adenylosuccinate lyase C-terminal" evidence="3">
    <location>
        <begin position="403"/>
        <end position="487"/>
    </location>
</feature>
<dbReference type="InterPro" id="IPR008948">
    <property type="entry name" value="L-Aspartase-like"/>
</dbReference>
<dbReference type="UniPathway" id="UPA00074">
    <property type="reaction ID" value="UER00132"/>
</dbReference>
<dbReference type="Proteomes" id="UP000030764">
    <property type="component" value="Unassembled WGS sequence"/>
</dbReference>
<accession>A0A085NB57</accession>
<dbReference type="InterPro" id="IPR000362">
    <property type="entry name" value="Fumarate_lyase_fam"/>
</dbReference>
<dbReference type="NCBIfam" id="TIGR00928">
    <property type="entry name" value="purB"/>
    <property type="match status" value="1"/>
</dbReference>
<evidence type="ECO:0000256" key="1">
    <source>
        <dbReference type="ARBA" id="ARBA00023239"/>
    </source>
</evidence>
<dbReference type="Pfam" id="PF00206">
    <property type="entry name" value="Lyase_1"/>
    <property type="match status" value="1"/>
</dbReference>
<dbReference type="Gene3D" id="1.10.275.60">
    <property type="match status" value="1"/>
</dbReference>
<reference evidence="5 6" key="1">
    <citation type="journal article" date="2014" name="Nat. Genet.">
        <title>Genome and transcriptome of the porcine whipworm Trichuris suis.</title>
        <authorList>
            <person name="Jex A.R."/>
            <person name="Nejsum P."/>
            <person name="Schwarz E.M."/>
            <person name="Hu L."/>
            <person name="Young N.D."/>
            <person name="Hall R.S."/>
            <person name="Korhonen P.K."/>
            <person name="Liao S."/>
            <person name="Thamsborg S."/>
            <person name="Xia J."/>
            <person name="Xu P."/>
            <person name="Wang S."/>
            <person name="Scheerlinck J.P."/>
            <person name="Hofmann A."/>
            <person name="Sternberg P.W."/>
            <person name="Wang J."/>
            <person name="Gasser R.B."/>
        </authorList>
    </citation>
    <scope>NUCLEOTIDE SEQUENCE [LARGE SCALE GENOMIC DNA]</scope>
    <source>
        <strain evidence="5">DCEP-RM93F</strain>
        <strain evidence="4">DCEP-RM93M</strain>
    </source>
</reference>
<dbReference type="EMBL" id="KL363229">
    <property type="protein sequence ID" value="KFD52241.1"/>
    <property type="molecule type" value="Genomic_DNA"/>
</dbReference>
<dbReference type="GO" id="GO:0006189">
    <property type="term" value="P:'de novo' IMP biosynthetic process"/>
    <property type="evidence" value="ECO:0007669"/>
    <property type="project" value="UniProtKB-UniPathway"/>
</dbReference>
<name>A0A085NB57_9BILA</name>
<evidence type="ECO:0000259" key="3">
    <source>
        <dbReference type="SMART" id="SM00998"/>
    </source>
</evidence>
<dbReference type="PANTHER" id="PTHR43172">
    <property type="entry name" value="ADENYLOSUCCINATE LYASE"/>
    <property type="match status" value="1"/>
</dbReference>
<dbReference type="InterPro" id="IPR019468">
    <property type="entry name" value="AdenyloSucc_lyase_C"/>
</dbReference>